<name>A0A2A9PP77_OPHUN</name>
<proteinExistence type="predicted"/>
<evidence type="ECO:0000313" key="3">
    <source>
        <dbReference type="Proteomes" id="UP000037136"/>
    </source>
</evidence>
<reference evidence="2 3" key="1">
    <citation type="journal article" date="2015" name="BMC Genomics">
        <title>Gene expression during zombie ant biting behavior reflects the complexity underlying fungal parasitic behavioral manipulation.</title>
        <authorList>
            <person name="de Bekker C."/>
            <person name="Ohm R.A."/>
            <person name="Loreto R.G."/>
            <person name="Sebastian A."/>
            <person name="Albert I."/>
            <person name="Merrow M."/>
            <person name="Brachmann A."/>
            <person name="Hughes D.P."/>
        </authorList>
    </citation>
    <scope>NUCLEOTIDE SEQUENCE [LARGE SCALE GENOMIC DNA]</scope>
    <source>
        <strain evidence="2 3">SC16a</strain>
    </source>
</reference>
<feature type="region of interest" description="Disordered" evidence="1">
    <location>
        <begin position="34"/>
        <end position="102"/>
    </location>
</feature>
<evidence type="ECO:0000313" key="2">
    <source>
        <dbReference type="EMBL" id="PFH62682.1"/>
    </source>
</evidence>
<dbReference type="OrthoDB" id="4941487at2759"/>
<organism evidence="2 3">
    <name type="scientific">Ophiocordyceps unilateralis</name>
    <name type="common">Zombie-ant fungus</name>
    <name type="synonym">Torrubia unilateralis</name>
    <dbReference type="NCBI Taxonomy" id="268505"/>
    <lineage>
        <taxon>Eukaryota</taxon>
        <taxon>Fungi</taxon>
        <taxon>Dikarya</taxon>
        <taxon>Ascomycota</taxon>
        <taxon>Pezizomycotina</taxon>
        <taxon>Sordariomycetes</taxon>
        <taxon>Hypocreomycetidae</taxon>
        <taxon>Hypocreales</taxon>
        <taxon>Ophiocordycipitaceae</taxon>
        <taxon>Ophiocordyceps</taxon>
    </lineage>
</organism>
<dbReference type="Proteomes" id="UP000037136">
    <property type="component" value="Unassembled WGS sequence"/>
</dbReference>
<feature type="compositionally biased region" description="Low complexity" evidence="1">
    <location>
        <begin position="45"/>
        <end position="54"/>
    </location>
</feature>
<keyword evidence="3" id="KW-1185">Reference proteome</keyword>
<dbReference type="EMBL" id="LAZP02000021">
    <property type="protein sequence ID" value="PFH62682.1"/>
    <property type="molecule type" value="Genomic_DNA"/>
</dbReference>
<accession>A0A2A9PP77</accession>
<gene>
    <name evidence="2" type="ORF">XA68_12553</name>
</gene>
<evidence type="ECO:0000256" key="1">
    <source>
        <dbReference type="SAM" id="MobiDB-lite"/>
    </source>
</evidence>
<sequence>MTLVKAWALIGGADAFREAAPAYRNGRDWAKRQRNEAIKQANERAAQAQAASSSPGLGLSFAGEASDGETMTTSQQTALNHDSTIAGPCASETPADEASPDV</sequence>
<comment type="caution">
    <text evidence="2">The sequence shown here is derived from an EMBL/GenBank/DDBJ whole genome shotgun (WGS) entry which is preliminary data.</text>
</comment>
<reference evidence="2 3" key="2">
    <citation type="journal article" date="2017" name="Sci. Rep.">
        <title>Ant-infecting Ophiocordyceps genomes reveal a high diversity of potential behavioral manipulation genes and a possible major role for enterotoxins.</title>
        <authorList>
            <person name="de Bekker C."/>
            <person name="Ohm R.A."/>
            <person name="Evans H.C."/>
            <person name="Brachmann A."/>
            <person name="Hughes D.P."/>
        </authorList>
    </citation>
    <scope>NUCLEOTIDE SEQUENCE [LARGE SCALE GENOMIC DNA]</scope>
    <source>
        <strain evidence="2 3">SC16a</strain>
    </source>
</reference>
<dbReference type="AlphaFoldDB" id="A0A2A9PP77"/>
<feature type="compositionally biased region" description="Polar residues" evidence="1">
    <location>
        <begin position="69"/>
        <end position="83"/>
    </location>
</feature>
<protein>
    <submittedName>
        <fullName evidence="2">Uncharacterized protein</fullName>
    </submittedName>
</protein>
<dbReference type="STRING" id="268505.A0A2A9PP77"/>